<keyword evidence="7 14" id="KW-0175">Coiled coil</keyword>
<keyword evidence="10" id="KW-0539">Nucleus</keyword>
<dbReference type="InterPro" id="IPR026504">
    <property type="entry name" value="MNS1"/>
</dbReference>
<dbReference type="InterPro" id="IPR043597">
    <property type="entry name" value="TPH_dom"/>
</dbReference>
<keyword evidence="12" id="KW-0966">Cell projection</keyword>
<keyword evidence="6" id="KW-0282">Flagellum</keyword>
<evidence type="ECO:0000256" key="10">
    <source>
        <dbReference type="ARBA" id="ARBA00023242"/>
    </source>
</evidence>
<evidence type="ECO:0000256" key="13">
    <source>
        <dbReference type="ARBA" id="ARBA00046114"/>
    </source>
</evidence>
<dbReference type="GO" id="GO:0051321">
    <property type="term" value="P:meiotic cell cycle"/>
    <property type="evidence" value="ECO:0007669"/>
    <property type="project" value="UniProtKB-KW"/>
</dbReference>
<keyword evidence="5" id="KW-0963">Cytoplasm</keyword>
<gene>
    <name evidence="17" type="primary">LOC117237504</name>
</gene>
<evidence type="ECO:0000313" key="16">
    <source>
        <dbReference type="Proteomes" id="UP000504631"/>
    </source>
</evidence>
<evidence type="ECO:0000259" key="15">
    <source>
        <dbReference type="Pfam" id="PF13868"/>
    </source>
</evidence>
<protein>
    <recommendedName>
        <fullName evidence="4">Meiosis-specific nuclear structural protein 1</fullName>
    </recommendedName>
</protein>
<organism evidence="16 17">
    <name type="scientific">Bombus vosnesenskii</name>
    <dbReference type="NCBI Taxonomy" id="207650"/>
    <lineage>
        <taxon>Eukaryota</taxon>
        <taxon>Metazoa</taxon>
        <taxon>Ecdysozoa</taxon>
        <taxon>Arthropoda</taxon>
        <taxon>Hexapoda</taxon>
        <taxon>Insecta</taxon>
        <taxon>Pterygota</taxon>
        <taxon>Neoptera</taxon>
        <taxon>Endopterygota</taxon>
        <taxon>Hymenoptera</taxon>
        <taxon>Apocrita</taxon>
        <taxon>Aculeata</taxon>
        <taxon>Apoidea</taxon>
        <taxon>Anthophila</taxon>
        <taxon>Apidae</taxon>
        <taxon>Bombus</taxon>
        <taxon>Pyrobombus</taxon>
    </lineage>
</organism>
<dbReference type="PANTHER" id="PTHR19265">
    <property type="entry name" value="MEIOSIS-SPECIFIC NUCLEAR STRUCTURAL PROTEIN 1"/>
    <property type="match status" value="1"/>
</dbReference>
<keyword evidence="11" id="KW-0469">Meiosis</keyword>
<evidence type="ECO:0000313" key="17">
    <source>
        <dbReference type="RefSeq" id="XP_033357420.1"/>
    </source>
</evidence>
<evidence type="ECO:0000256" key="1">
    <source>
        <dbReference type="ARBA" id="ARBA00004123"/>
    </source>
</evidence>
<dbReference type="PANTHER" id="PTHR19265:SF0">
    <property type="entry name" value="MEIOSIS-SPECIFIC NUCLEAR STRUCTURAL PROTEIN 1"/>
    <property type="match status" value="1"/>
</dbReference>
<keyword evidence="8" id="KW-0969">Cilium</keyword>
<name>A0A6J3KWD2_9HYME</name>
<proteinExistence type="inferred from homology"/>
<dbReference type="RefSeq" id="XP_033357420.1">
    <property type="nucleotide sequence ID" value="XM_033501529.1"/>
</dbReference>
<dbReference type="KEGG" id="bvk:117237504"/>
<dbReference type="GeneID" id="117237504"/>
<evidence type="ECO:0000256" key="7">
    <source>
        <dbReference type="ARBA" id="ARBA00023054"/>
    </source>
</evidence>
<comment type="subcellular location">
    <subcellularLocation>
        <location evidence="2">Cytoplasm</location>
        <location evidence="2">Cytoskeleton</location>
        <location evidence="2">Flagellum axoneme</location>
    </subcellularLocation>
    <subcellularLocation>
        <location evidence="1">Nucleus</location>
    </subcellularLocation>
</comment>
<evidence type="ECO:0000256" key="8">
    <source>
        <dbReference type="ARBA" id="ARBA00023069"/>
    </source>
</evidence>
<dbReference type="GO" id="GO:0044782">
    <property type="term" value="P:cilium organization"/>
    <property type="evidence" value="ECO:0007669"/>
    <property type="project" value="TreeGrafter"/>
</dbReference>
<evidence type="ECO:0000256" key="3">
    <source>
        <dbReference type="ARBA" id="ARBA00009158"/>
    </source>
</evidence>
<evidence type="ECO:0000256" key="9">
    <source>
        <dbReference type="ARBA" id="ARBA00023212"/>
    </source>
</evidence>
<comment type="function">
    <text evidence="13">Microtubule inner protein (MIP) part of the dynein-decorated doublet microtubules (DMTs) in cilia axoneme, which is required for motile cilia beating. May play a role in the control of meiotic division and germ cell differentiation through regulation of pairing and recombination during meiosis. Required for sperm flagella assembly. May play a role in the assembly and function of the outer dynein arm-docking complex (ODA-DC). ODA-DC mediates outer dynein arms (ODA) binding onto the axonemal doublet microtubules.</text>
</comment>
<keyword evidence="16" id="KW-1185">Reference proteome</keyword>
<dbReference type="AlphaFoldDB" id="A0A6J3KWD2"/>
<reference evidence="17" key="1">
    <citation type="submission" date="2025-08" db="UniProtKB">
        <authorList>
            <consortium name="RefSeq"/>
        </authorList>
    </citation>
    <scope>IDENTIFICATION</scope>
    <source>
        <tissue evidence="17">Muscle</tissue>
    </source>
</reference>
<evidence type="ECO:0000256" key="5">
    <source>
        <dbReference type="ARBA" id="ARBA00022490"/>
    </source>
</evidence>
<dbReference type="Proteomes" id="UP000504631">
    <property type="component" value="Unplaced"/>
</dbReference>
<keyword evidence="9" id="KW-0206">Cytoskeleton</keyword>
<evidence type="ECO:0000256" key="2">
    <source>
        <dbReference type="ARBA" id="ARBA00004611"/>
    </source>
</evidence>
<evidence type="ECO:0000256" key="4">
    <source>
        <dbReference type="ARBA" id="ARBA00014813"/>
    </source>
</evidence>
<evidence type="ECO:0000256" key="6">
    <source>
        <dbReference type="ARBA" id="ARBA00022846"/>
    </source>
</evidence>
<dbReference type="GO" id="GO:0005634">
    <property type="term" value="C:nucleus"/>
    <property type="evidence" value="ECO:0007669"/>
    <property type="project" value="UniProtKB-SubCell"/>
</dbReference>
<dbReference type="Pfam" id="PF13868">
    <property type="entry name" value="TPH"/>
    <property type="match status" value="1"/>
</dbReference>
<feature type="coiled-coil region" evidence="14">
    <location>
        <begin position="30"/>
        <end position="158"/>
    </location>
</feature>
<evidence type="ECO:0000256" key="11">
    <source>
        <dbReference type="ARBA" id="ARBA00023254"/>
    </source>
</evidence>
<feature type="domain" description="Trichohyalin-plectin-homology" evidence="15">
    <location>
        <begin position="31"/>
        <end position="381"/>
    </location>
</feature>
<evidence type="ECO:0000256" key="12">
    <source>
        <dbReference type="ARBA" id="ARBA00023273"/>
    </source>
</evidence>
<feature type="coiled-coil region" evidence="14">
    <location>
        <begin position="341"/>
        <end position="371"/>
    </location>
</feature>
<comment type="similarity">
    <text evidence="3">Belongs to the MNS1 family.</text>
</comment>
<dbReference type="GO" id="GO:0031514">
    <property type="term" value="C:motile cilium"/>
    <property type="evidence" value="ECO:0007669"/>
    <property type="project" value="TreeGrafter"/>
</dbReference>
<accession>A0A6J3KWD2</accession>
<evidence type="ECO:0000256" key="14">
    <source>
        <dbReference type="SAM" id="Coils"/>
    </source>
</evidence>
<sequence length="397" mass="48487">MEKGSKKEETQQDTTKVRDYIAKLRRSSRNRESYDEIAELEAELRRAYITKELQAQILERETERYIENVRKQQAAELMRLEQQAVLEDDLRQRSESLEKSEDYRKELTIQMKRKEEEKSLMMEEARHEREVLTEMDRIREQHEELKTLERKNQLAETLRRERLIFQEIRQIREEEERAAEADKLYKDEKYLKEIDERVKRVRNLYEEQLKRRERTTSKIANILINAETRKKERDILIDELIAEDVKYESLLKEEMENIQRKRMREELAVNLKEQIVFTEQCKLRYVEQDRMFAEEIMRKIVEDEKTARLTAAARRRMQLQYREDLARLIEARRKIREEEIFNTQETAKEEKRREKANLERIKEDRKRLLEKHASNVGDFINKSALSEEEQKIIEQFA</sequence>